<evidence type="ECO:0000256" key="5">
    <source>
        <dbReference type="SAM" id="SignalP"/>
    </source>
</evidence>
<evidence type="ECO:0000256" key="3">
    <source>
        <dbReference type="ARBA" id="ARBA00022801"/>
    </source>
</evidence>
<keyword evidence="4" id="KW-0865">Zymogen</keyword>
<dbReference type="STRING" id="1117707.VQ7734_02694"/>
<dbReference type="AlphaFoldDB" id="A0A1M7YWI3"/>
<dbReference type="SMART" id="SM00198">
    <property type="entry name" value="SCP"/>
    <property type="match status" value="1"/>
</dbReference>
<evidence type="ECO:0000259" key="6">
    <source>
        <dbReference type="SMART" id="SM00198"/>
    </source>
</evidence>
<accession>A0A1M7YWI3</accession>
<dbReference type="CDD" id="cd05379">
    <property type="entry name" value="CAP_bacterial"/>
    <property type="match status" value="1"/>
</dbReference>
<dbReference type="PANTHER" id="PTHR31157:SF1">
    <property type="entry name" value="SCP DOMAIN-CONTAINING PROTEIN"/>
    <property type="match status" value="1"/>
</dbReference>
<dbReference type="InterPro" id="IPR014044">
    <property type="entry name" value="CAP_dom"/>
</dbReference>
<dbReference type="Pfam" id="PF00188">
    <property type="entry name" value="CAP"/>
    <property type="match status" value="1"/>
</dbReference>
<gene>
    <name evidence="7" type="ORF">VQ7734_02694</name>
</gene>
<dbReference type="GO" id="GO:0008233">
    <property type="term" value="F:peptidase activity"/>
    <property type="evidence" value="ECO:0007669"/>
    <property type="project" value="UniProtKB-KW"/>
</dbReference>
<keyword evidence="3 7" id="KW-0378">Hydrolase</keyword>
<organism evidence="7 8">
    <name type="scientific">Vibrio quintilis</name>
    <dbReference type="NCBI Taxonomy" id="1117707"/>
    <lineage>
        <taxon>Bacteria</taxon>
        <taxon>Pseudomonadati</taxon>
        <taxon>Pseudomonadota</taxon>
        <taxon>Gammaproteobacteria</taxon>
        <taxon>Vibrionales</taxon>
        <taxon>Vibrionaceae</taxon>
        <taxon>Vibrio</taxon>
    </lineage>
</organism>
<dbReference type="GO" id="GO:0006508">
    <property type="term" value="P:proteolysis"/>
    <property type="evidence" value="ECO:0007669"/>
    <property type="project" value="UniProtKB-KW"/>
</dbReference>
<dbReference type="InterPro" id="IPR035940">
    <property type="entry name" value="CAP_sf"/>
</dbReference>
<evidence type="ECO:0000256" key="1">
    <source>
        <dbReference type="ARBA" id="ARBA00022670"/>
    </source>
</evidence>
<evidence type="ECO:0000256" key="2">
    <source>
        <dbReference type="ARBA" id="ARBA00022729"/>
    </source>
</evidence>
<feature type="signal peptide" evidence="5">
    <location>
        <begin position="1"/>
        <end position="25"/>
    </location>
</feature>
<keyword evidence="2 5" id="KW-0732">Signal</keyword>
<dbReference type="OrthoDB" id="68195at2"/>
<dbReference type="InterPro" id="IPR007280">
    <property type="entry name" value="Peptidase_C_arc/bac"/>
</dbReference>
<dbReference type="SUPFAM" id="SSF55797">
    <property type="entry name" value="PR-1-like"/>
    <property type="match status" value="1"/>
</dbReference>
<dbReference type="FunFam" id="2.60.120.380:FF:000013">
    <property type="entry name" value="Alkaline serine protease"/>
    <property type="match status" value="1"/>
</dbReference>
<dbReference type="EMBL" id="FRFG01000031">
    <property type="protein sequence ID" value="SHO56925.1"/>
    <property type="molecule type" value="Genomic_DNA"/>
</dbReference>
<dbReference type="RefSeq" id="WP_083601630.1">
    <property type="nucleotide sequence ID" value="NZ_AP024898.1"/>
</dbReference>
<evidence type="ECO:0000256" key="4">
    <source>
        <dbReference type="ARBA" id="ARBA00023145"/>
    </source>
</evidence>
<proteinExistence type="predicted"/>
<feature type="chain" id="PRO_5013201247" evidence="5">
    <location>
        <begin position="26"/>
        <end position="292"/>
    </location>
</feature>
<dbReference type="PANTHER" id="PTHR31157">
    <property type="entry name" value="SCP DOMAIN-CONTAINING PROTEIN"/>
    <property type="match status" value="1"/>
</dbReference>
<name>A0A1M7YWI3_9VIBR</name>
<keyword evidence="1" id="KW-0645">Protease</keyword>
<reference evidence="8" key="1">
    <citation type="submission" date="2016-12" db="EMBL/GenBank/DDBJ databases">
        <authorList>
            <person name="Rodrigo-Torres L."/>
            <person name="Arahal R.D."/>
            <person name="Lucena T."/>
        </authorList>
    </citation>
    <scope>NUCLEOTIDE SEQUENCE [LARGE SCALE GENOMIC DNA]</scope>
</reference>
<keyword evidence="8" id="KW-1185">Reference proteome</keyword>
<evidence type="ECO:0000313" key="8">
    <source>
        <dbReference type="Proteomes" id="UP000184600"/>
    </source>
</evidence>
<dbReference type="Gene3D" id="2.60.120.380">
    <property type="match status" value="1"/>
</dbReference>
<protein>
    <submittedName>
        <fullName evidence="7">Xanthomonalisin</fullName>
        <ecNumber evidence="7">3.4.21.101</ecNumber>
    </submittedName>
</protein>
<evidence type="ECO:0000313" key="7">
    <source>
        <dbReference type="EMBL" id="SHO56925.1"/>
    </source>
</evidence>
<dbReference type="Pfam" id="PF04151">
    <property type="entry name" value="PPC"/>
    <property type="match status" value="1"/>
</dbReference>
<dbReference type="Proteomes" id="UP000184600">
    <property type="component" value="Unassembled WGS sequence"/>
</dbReference>
<dbReference type="EC" id="3.4.21.101" evidence="7"/>
<dbReference type="Gene3D" id="3.40.33.10">
    <property type="entry name" value="CAP"/>
    <property type="match status" value="1"/>
</dbReference>
<feature type="domain" description="SCP" evidence="6">
    <location>
        <begin position="156"/>
        <end position="290"/>
    </location>
</feature>
<sequence length="292" mass="31153">MIQLKAKYALPGLIACLLPFSQVYAANETALTNGESITGLSGTTNSQQYFTIQVPANATNLVIKTSDGSGDVDLYVKAGQQPTVNSYDCRPYQTGNNESCSSLTKTDTTYYIMLHGYYDYSGVTLLASYSAASQGDSDNSGNSDSGQTTGDCEMTATQSALLAAHNTARSEGRNCGSTYYPAAPALTWNCKLATAAARHNTDMATNNIFSHTGSDGSTMDERISDAGYNASWWGENIAAGYSSVDQVMEGWLESSGHCSNIMNQNFTEMGADKRTAAGSAYSVYWTTDFGRP</sequence>